<dbReference type="OrthoDB" id="9796523at2"/>
<evidence type="ECO:0000313" key="1">
    <source>
        <dbReference type="EMBL" id="GES05232.1"/>
    </source>
</evidence>
<dbReference type="EMBL" id="BLAD01000096">
    <property type="protein sequence ID" value="GES05232.1"/>
    <property type="molecule type" value="Genomic_DNA"/>
</dbReference>
<dbReference type="Proteomes" id="UP000334990">
    <property type="component" value="Unassembled WGS sequence"/>
</dbReference>
<reference evidence="1 2" key="1">
    <citation type="submission" date="2019-10" db="EMBL/GenBank/DDBJ databases">
        <title>Whole genome shotgun sequence of Acrocarpospora corrugata NBRC 13972.</title>
        <authorList>
            <person name="Ichikawa N."/>
            <person name="Kimura A."/>
            <person name="Kitahashi Y."/>
            <person name="Komaki H."/>
            <person name="Oguchi A."/>
        </authorList>
    </citation>
    <scope>NUCLEOTIDE SEQUENCE [LARGE SCALE GENOMIC DNA]</scope>
    <source>
        <strain evidence="1 2">NBRC 13972</strain>
    </source>
</reference>
<evidence type="ECO:0000313" key="2">
    <source>
        <dbReference type="Proteomes" id="UP000334990"/>
    </source>
</evidence>
<comment type="caution">
    <text evidence="1">The sequence shown here is derived from an EMBL/GenBank/DDBJ whole genome shotgun (WGS) entry which is preliminary data.</text>
</comment>
<name>A0A5M3WB21_9ACTN</name>
<gene>
    <name evidence="1" type="ORF">Acor_73000</name>
</gene>
<protein>
    <submittedName>
        <fullName evidence="1">Uncharacterized protein</fullName>
    </submittedName>
</protein>
<organism evidence="1 2">
    <name type="scientific">Acrocarpospora corrugata</name>
    <dbReference type="NCBI Taxonomy" id="35763"/>
    <lineage>
        <taxon>Bacteria</taxon>
        <taxon>Bacillati</taxon>
        <taxon>Actinomycetota</taxon>
        <taxon>Actinomycetes</taxon>
        <taxon>Streptosporangiales</taxon>
        <taxon>Streptosporangiaceae</taxon>
        <taxon>Acrocarpospora</taxon>
    </lineage>
</organism>
<sequence length="90" mass="10040">MPLRLLHFKSATGTFNGVCGFVADRLPFARVVANVKTVLPEQIPVGSVGEAKRRAEQMNAAHEEHVPWSRRDPYTDVHAFVEHGLGIRSY</sequence>
<accession>A0A5M3WB21</accession>
<keyword evidence="2" id="KW-1185">Reference proteome</keyword>
<dbReference type="RefSeq" id="WP_155341260.1">
    <property type="nucleotide sequence ID" value="NZ_BAAABN010000001.1"/>
</dbReference>
<dbReference type="AlphaFoldDB" id="A0A5M3WB21"/>
<proteinExistence type="predicted"/>